<name>A0A1Y5P9K5_9MYCO</name>
<evidence type="ECO:0000256" key="1">
    <source>
        <dbReference type="SAM" id="MobiDB-lite"/>
    </source>
</evidence>
<proteinExistence type="predicted"/>
<sequence>MVVGLKESTTPHFQSGRARGSSAGHGKMLVVFFNIVKVESVPLNFNFSDQFPRGTFGPSFRAFEHMIDQWWSGCRSGIPGSPSGTRFGRSARPSGC</sequence>
<dbReference type="AlphaFoldDB" id="A0A1Y5P9K5"/>
<protein>
    <submittedName>
        <fullName evidence="2">Uncharacterized protein</fullName>
    </submittedName>
</protein>
<dbReference type="EMBL" id="FLQS01000014">
    <property type="protein sequence ID" value="SBS75307.1"/>
    <property type="molecule type" value="Genomic_DNA"/>
</dbReference>
<organism evidence="2">
    <name type="scientific">uncultured Mycobacterium sp</name>
    <dbReference type="NCBI Taxonomy" id="171292"/>
    <lineage>
        <taxon>Bacteria</taxon>
        <taxon>Bacillati</taxon>
        <taxon>Actinomycetota</taxon>
        <taxon>Actinomycetes</taxon>
        <taxon>Mycobacteriales</taxon>
        <taxon>Mycobacteriaceae</taxon>
        <taxon>Mycobacterium</taxon>
        <taxon>environmental samples</taxon>
    </lineage>
</organism>
<gene>
    <name evidence="2" type="ORF">MHPYR_210092</name>
</gene>
<evidence type="ECO:0000313" key="2">
    <source>
        <dbReference type="EMBL" id="SBS75307.1"/>
    </source>
</evidence>
<reference evidence="2" key="1">
    <citation type="submission" date="2016-03" db="EMBL/GenBank/DDBJ databases">
        <authorList>
            <person name="Ploux O."/>
        </authorList>
    </citation>
    <scope>NUCLEOTIDE SEQUENCE</scope>
    <source>
        <strain evidence="2">UC10</strain>
    </source>
</reference>
<feature type="region of interest" description="Disordered" evidence="1">
    <location>
        <begin position="1"/>
        <end position="23"/>
    </location>
</feature>
<accession>A0A1Y5P9K5</accession>